<dbReference type="InterPro" id="IPR050272">
    <property type="entry name" value="Isochorismatase-like_hydrls"/>
</dbReference>
<evidence type="ECO:0000313" key="4">
    <source>
        <dbReference type="Proteomes" id="UP001162802"/>
    </source>
</evidence>
<sequence length="216" mass="22924">MPEVADLPHVAGADLAGMIDPAKTALVVVDIQVDFASPEGVAGTFCNDFAPIETTIDRIEDLIADLRHAGGTVAFMRVVTRPETDSGALKTLMVRRGMPGGEAICRGEGGGADYYRVAPQEGDIEIEKLLFDSFHGTDLDAQLRARGIDTLLMSGMTTECCVDSSARTAFHKGYNVFLVSDACVAYEEHLHASTLDVLAQNIGLLTTSAAVHEALA</sequence>
<organism evidence="3 4">
    <name type="scientific">Novosphingobium mangrovi</name>
    <name type="common">ex Hu et al. 2023</name>
    <dbReference type="NCBI Taxonomy" id="2930094"/>
    <lineage>
        <taxon>Bacteria</taxon>
        <taxon>Pseudomonadati</taxon>
        <taxon>Pseudomonadota</taxon>
        <taxon>Alphaproteobacteria</taxon>
        <taxon>Sphingomonadales</taxon>
        <taxon>Sphingomonadaceae</taxon>
        <taxon>Novosphingobium</taxon>
    </lineage>
</organism>
<dbReference type="EMBL" id="JALHAT010000010">
    <property type="protein sequence ID" value="MCJ1960659.1"/>
    <property type="molecule type" value="Genomic_DNA"/>
</dbReference>
<dbReference type="InterPro" id="IPR036380">
    <property type="entry name" value="Isochorismatase-like_sf"/>
</dbReference>
<keyword evidence="4" id="KW-1185">Reference proteome</keyword>
<dbReference type="Proteomes" id="UP001162802">
    <property type="component" value="Unassembled WGS sequence"/>
</dbReference>
<keyword evidence="1 3" id="KW-0378">Hydrolase</keyword>
<accession>A0ABT0ABX1</accession>
<name>A0ABT0ABX1_9SPHN</name>
<evidence type="ECO:0000313" key="3">
    <source>
        <dbReference type="EMBL" id="MCJ1960659.1"/>
    </source>
</evidence>
<dbReference type="SUPFAM" id="SSF52499">
    <property type="entry name" value="Isochorismatase-like hydrolases"/>
    <property type="match status" value="1"/>
</dbReference>
<feature type="domain" description="Isochorismatase-like" evidence="2">
    <location>
        <begin position="24"/>
        <end position="209"/>
    </location>
</feature>
<dbReference type="Gene3D" id="3.40.50.850">
    <property type="entry name" value="Isochorismatase-like"/>
    <property type="match status" value="1"/>
</dbReference>
<evidence type="ECO:0000259" key="2">
    <source>
        <dbReference type="Pfam" id="PF00857"/>
    </source>
</evidence>
<dbReference type="Pfam" id="PF00857">
    <property type="entry name" value="Isochorismatase"/>
    <property type="match status" value="1"/>
</dbReference>
<dbReference type="InterPro" id="IPR000868">
    <property type="entry name" value="Isochorismatase-like_dom"/>
</dbReference>
<dbReference type="PANTHER" id="PTHR43540">
    <property type="entry name" value="PEROXYUREIDOACRYLATE/UREIDOACRYLATE AMIDOHYDROLASE-RELATED"/>
    <property type="match status" value="1"/>
</dbReference>
<proteinExistence type="predicted"/>
<protein>
    <submittedName>
        <fullName evidence="3">Cysteine hydrolase</fullName>
    </submittedName>
</protein>
<dbReference type="RefSeq" id="WP_243799010.1">
    <property type="nucleotide sequence ID" value="NZ_JALHAT010000010.1"/>
</dbReference>
<comment type="caution">
    <text evidence="3">The sequence shown here is derived from an EMBL/GenBank/DDBJ whole genome shotgun (WGS) entry which is preliminary data.</text>
</comment>
<dbReference type="CDD" id="cd00431">
    <property type="entry name" value="cysteine_hydrolases"/>
    <property type="match status" value="1"/>
</dbReference>
<gene>
    <name evidence="3" type="ORF">MTR65_08210</name>
</gene>
<evidence type="ECO:0000256" key="1">
    <source>
        <dbReference type="ARBA" id="ARBA00022801"/>
    </source>
</evidence>
<reference evidence="3" key="1">
    <citation type="submission" date="2022-03" db="EMBL/GenBank/DDBJ databases">
        <title>Identification of a novel bacterium isolated from mangrove sediments.</title>
        <authorList>
            <person name="Pan X."/>
        </authorList>
    </citation>
    <scope>NUCLEOTIDE SEQUENCE</scope>
    <source>
        <strain evidence="3">B2637</strain>
    </source>
</reference>
<dbReference type="GO" id="GO:0016787">
    <property type="term" value="F:hydrolase activity"/>
    <property type="evidence" value="ECO:0007669"/>
    <property type="project" value="UniProtKB-KW"/>
</dbReference>